<dbReference type="PRINTS" id="PR00834">
    <property type="entry name" value="PROTEASES2C"/>
</dbReference>
<proteinExistence type="predicted"/>
<dbReference type="Gene3D" id="2.40.10.120">
    <property type="match status" value="1"/>
</dbReference>
<name>A0A7V2AU72_UNCEI</name>
<accession>A0A7V2AU72</accession>
<protein>
    <recommendedName>
        <fullName evidence="3">Trypsin-like serine protease</fullName>
    </recommendedName>
</protein>
<evidence type="ECO:0000313" key="2">
    <source>
        <dbReference type="EMBL" id="HER43348.1"/>
    </source>
</evidence>
<reference evidence="2" key="1">
    <citation type="journal article" date="2020" name="mSystems">
        <title>Genome- and Community-Level Interaction Insights into Carbon Utilization and Element Cycling Functions of Hydrothermarchaeota in Hydrothermal Sediment.</title>
        <authorList>
            <person name="Zhou Z."/>
            <person name="Liu Y."/>
            <person name="Xu W."/>
            <person name="Pan J."/>
            <person name="Luo Z.H."/>
            <person name="Li M."/>
        </authorList>
    </citation>
    <scope>NUCLEOTIDE SEQUENCE [LARGE SCALE GENOMIC DNA]</scope>
    <source>
        <strain evidence="2">SpSt-1233</strain>
    </source>
</reference>
<dbReference type="PANTHER" id="PTHR22939:SF129">
    <property type="entry name" value="SERINE PROTEASE HTRA2, MITOCHONDRIAL"/>
    <property type="match status" value="1"/>
</dbReference>
<comment type="caution">
    <text evidence="2">The sequence shown here is derived from an EMBL/GenBank/DDBJ whole genome shotgun (WGS) entry which is preliminary data.</text>
</comment>
<dbReference type="Pfam" id="PF13365">
    <property type="entry name" value="Trypsin_2"/>
    <property type="match status" value="1"/>
</dbReference>
<dbReference type="GO" id="GO:0006508">
    <property type="term" value="P:proteolysis"/>
    <property type="evidence" value="ECO:0007669"/>
    <property type="project" value="InterPro"/>
</dbReference>
<gene>
    <name evidence="2" type="ORF">ENO08_02675</name>
</gene>
<dbReference type="PANTHER" id="PTHR22939">
    <property type="entry name" value="SERINE PROTEASE FAMILY S1C HTRA-RELATED"/>
    <property type="match status" value="1"/>
</dbReference>
<organism evidence="2">
    <name type="scientific">Eiseniibacteriota bacterium</name>
    <dbReference type="NCBI Taxonomy" id="2212470"/>
    <lineage>
        <taxon>Bacteria</taxon>
        <taxon>Candidatus Eiseniibacteriota</taxon>
    </lineage>
</organism>
<dbReference type="GO" id="GO:0004252">
    <property type="term" value="F:serine-type endopeptidase activity"/>
    <property type="evidence" value="ECO:0007669"/>
    <property type="project" value="InterPro"/>
</dbReference>
<sequence>MRPFESHWERFFPYMLGIIFGLSIALLVISIVMFKKAGERSPFGPASTGAGMSAQIEQERGSAITEATKRVSPTVVSITALRTELVRPNPLLNYNYFFQRYFLNRPIPEMYRERYSNLGSGLIISPDGYILTNEHVVRDAEQIIITLSDGTETNAVLVGSSAVYDLALLEIEAKNLPYAQLGESDGLQIGEWVIAIGSPFGYLLNDTQPTVTVGVVSAMNRDVKSSQESSAIFRNMIQT</sequence>
<dbReference type="AlphaFoldDB" id="A0A7V2AU72"/>
<dbReference type="InterPro" id="IPR009003">
    <property type="entry name" value="Peptidase_S1_PA"/>
</dbReference>
<keyword evidence="1" id="KW-0812">Transmembrane</keyword>
<keyword evidence="1" id="KW-1133">Transmembrane helix</keyword>
<evidence type="ECO:0000256" key="1">
    <source>
        <dbReference type="SAM" id="Phobius"/>
    </source>
</evidence>
<feature type="non-terminal residue" evidence="2">
    <location>
        <position position="239"/>
    </location>
</feature>
<dbReference type="SUPFAM" id="SSF50494">
    <property type="entry name" value="Trypsin-like serine proteases"/>
    <property type="match status" value="1"/>
</dbReference>
<dbReference type="EMBL" id="DSEC01000190">
    <property type="protein sequence ID" value="HER43348.1"/>
    <property type="molecule type" value="Genomic_DNA"/>
</dbReference>
<dbReference type="Proteomes" id="UP000886069">
    <property type="component" value="Unassembled WGS sequence"/>
</dbReference>
<dbReference type="InterPro" id="IPR001940">
    <property type="entry name" value="Peptidase_S1C"/>
</dbReference>
<feature type="transmembrane region" description="Helical" evidence="1">
    <location>
        <begin position="12"/>
        <end position="34"/>
    </location>
</feature>
<evidence type="ECO:0008006" key="3">
    <source>
        <dbReference type="Google" id="ProtNLM"/>
    </source>
</evidence>
<keyword evidence="1" id="KW-0472">Membrane</keyword>